<keyword evidence="2" id="KW-0472">Membrane</keyword>
<gene>
    <name evidence="3" type="ORF">BU16DRAFT_565512</name>
</gene>
<dbReference type="EMBL" id="MU004195">
    <property type="protein sequence ID" value="KAF2491814.1"/>
    <property type="molecule type" value="Genomic_DNA"/>
</dbReference>
<keyword evidence="2" id="KW-1133">Transmembrane helix</keyword>
<dbReference type="AlphaFoldDB" id="A0A6A6QID9"/>
<organism evidence="3 4">
    <name type="scientific">Lophium mytilinum</name>
    <dbReference type="NCBI Taxonomy" id="390894"/>
    <lineage>
        <taxon>Eukaryota</taxon>
        <taxon>Fungi</taxon>
        <taxon>Dikarya</taxon>
        <taxon>Ascomycota</taxon>
        <taxon>Pezizomycotina</taxon>
        <taxon>Dothideomycetes</taxon>
        <taxon>Pleosporomycetidae</taxon>
        <taxon>Mytilinidiales</taxon>
        <taxon>Mytilinidiaceae</taxon>
        <taxon>Lophium</taxon>
    </lineage>
</organism>
<protein>
    <submittedName>
        <fullName evidence="3">Uncharacterized protein</fullName>
    </submittedName>
</protein>
<evidence type="ECO:0000256" key="2">
    <source>
        <dbReference type="SAM" id="Phobius"/>
    </source>
</evidence>
<name>A0A6A6QID9_9PEZI</name>
<feature type="region of interest" description="Disordered" evidence="1">
    <location>
        <begin position="83"/>
        <end position="123"/>
    </location>
</feature>
<proteinExistence type="predicted"/>
<feature type="compositionally biased region" description="Low complexity" evidence="1">
    <location>
        <begin position="105"/>
        <end position="116"/>
    </location>
</feature>
<keyword evidence="4" id="KW-1185">Reference proteome</keyword>
<dbReference type="Proteomes" id="UP000799750">
    <property type="component" value="Unassembled WGS sequence"/>
</dbReference>
<feature type="compositionally biased region" description="Acidic residues" evidence="1">
    <location>
        <begin position="92"/>
        <end position="104"/>
    </location>
</feature>
<accession>A0A6A6QID9</accession>
<reference evidence="3" key="1">
    <citation type="journal article" date="2020" name="Stud. Mycol.">
        <title>101 Dothideomycetes genomes: a test case for predicting lifestyles and emergence of pathogens.</title>
        <authorList>
            <person name="Haridas S."/>
            <person name="Albert R."/>
            <person name="Binder M."/>
            <person name="Bloem J."/>
            <person name="Labutti K."/>
            <person name="Salamov A."/>
            <person name="Andreopoulos B."/>
            <person name="Baker S."/>
            <person name="Barry K."/>
            <person name="Bills G."/>
            <person name="Bluhm B."/>
            <person name="Cannon C."/>
            <person name="Castanera R."/>
            <person name="Culley D."/>
            <person name="Daum C."/>
            <person name="Ezra D."/>
            <person name="Gonzalez J."/>
            <person name="Henrissat B."/>
            <person name="Kuo A."/>
            <person name="Liang C."/>
            <person name="Lipzen A."/>
            <person name="Lutzoni F."/>
            <person name="Magnuson J."/>
            <person name="Mondo S."/>
            <person name="Nolan M."/>
            <person name="Ohm R."/>
            <person name="Pangilinan J."/>
            <person name="Park H.-J."/>
            <person name="Ramirez L."/>
            <person name="Alfaro M."/>
            <person name="Sun H."/>
            <person name="Tritt A."/>
            <person name="Yoshinaga Y."/>
            <person name="Zwiers L.-H."/>
            <person name="Turgeon B."/>
            <person name="Goodwin S."/>
            <person name="Spatafora J."/>
            <person name="Crous P."/>
            <person name="Grigoriev I."/>
        </authorList>
    </citation>
    <scope>NUCLEOTIDE SEQUENCE</scope>
    <source>
        <strain evidence="3">CBS 269.34</strain>
    </source>
</reference>
<feature type="transmembrane region" description="Helical" evidence="2">
    <location>
        <begin position="31"/>
        <end position="49"/>
    </location>
</feature>
<sequence>MSYFTHIPKAITNLYNSFLSRFDGVDWVEEARLILTATLLAAIILIPLLSIPQEITERIGDFIIAPFEQLWRVPLRQGHPRPVHRCGPGVEVPDEGGDWSESDGSDSAYDSGYADEWVSDPGF</sequence>
<keyword evidence="2" id="KW-0812">Transmembrane</keyword>
<evidence type="ECO:0000313" key="3">
    <source>
        <dbReference type="EMBL" id="KAF2491814.1"/>
    </source>
</evidence>
<evidence type="ECO:0000313" key="4">
    <source>
        <dbReference type="Proteomes" id="UP000799750"/>
    </source>
</evidence>
<evidence type="ECO:0000256" key="1">
    <source>
        <dbReference type="SAM" id="MobiDB-lite"/>
    </source>
</evidence>